<sequence>MVGTTIEWYDFYLYATAAALVLKPLFFPSVSPTAGTLASFATYAAGFGARPVGAVIAGHLGDRVGRKAVLVGALLLMGVATAVIGALPTYSEAGVLAPVALATLRILQGLAAGPSGAEPRCWRLNMPRWGGEVCSAASRNWGHPRECSWPPECSGSPEL</sequence>
<evidence type="ECO:0000313" key="9">
    <source>
        <dbReference type="Proteomes" id="UP000023351"/>
    </source>
</evidence>
<dbReference type="GO" id="GO:0005886">
    <property type="term" value="C:plasma membrane"/>
    <property type="evidence" value="ECO:0007669"/>
    <property type="project" value="UniProtKB-SubCell"/>
</dbReference>
<gene>
    <name evidence="8" type="ORF">I540_2463</name>
</gene>
<protein>
    <submittedName>
        <fullName evidence="8">Sugar (And other) transporter family protein</fullName>
    </submittedName>
</protein>
<organism evidence="8 9">
    <name type="scientific">Mycobacteroides abscessus subsp. bolletii 1513</name>
    <dbReference type="NCBI Taxonomy" id="1299321"/>
    <lineage>
        <taxon>Bacteria</taxon>
        <taxon>Bacillati</taxon>
        <taxon>Actinomycetota</taxon>
        <taxon>Actinomycetes</taxon>
        <taxon>Mycobacteriales</taxon>
        <taxon>Mycobacteriaceae</taxon>
        <taxon>Mycobacteroides</taxon>
        <taxon>Mycobacteroides abscessus</taxon>
    </lineage>
</organism>
<dbReference type="InterPro" id="IPR036259">
    <property type="entry name" value="MFS_trans_sf"/>
</dbReference>
<evidence type="ECO:0000256" key="6">
    <source>
        <dbReference type="ARBA" id="ARBA00023136"/>
    </source>
</evidence>
<evidence type="ECO:0000256" key="7">
    <source>
        <dbReference type="SAM" id="Phobius"/>
    </source>
</evidence>
<dbReference type="Gene3D" id="1.20.1250.20">
    <property type="entry name" value="MFS general substrate transporter like domains"/>
    <property type="match status" value="1"/>
</dbReference>
<reference evidence="8 9" key="1">
    <citation type="submission" date="2013-12" db="EMBL/GenBank/DDBJ databases">
        <authorList>
            <person name="Zelazny A."/>
            <person name="Olivier K."/>
            <person name="Holland S."/>
            <person name="Lenaerts A."/>
            <person name="Ordway D."/>
            <person name="DeGroote M.A."/>
            <person name="Parker T."/>
            <person name="Sizemore C."/>
            <person name="Tallon L.J."/>
            <person name="Sadzewicz L.K."/>
            <person name="Sengamalay N."/>
            <person name="Fraser C.M."/>
            <person name="Hine E."/>
            <person name="Shefchek K.A."/>
            <person name="Das S.P."/>
            <person name="Tettelin H."/>
        </authorList>
    </citation>
    <scope>NUCLEOTIDE SEQUENCE [LARGE SCALE GENOMIC DNA]</scope>
    <source>
        <strain evidence="8 9">1513</strain>
    </source>
</reference>
<feature type="transmembrane region" description="Helical" evidence="7">
    <location>
        <begin position="12"/>
        <end position="31"/>
    </location>
</feature>
<dbReference type="EMBL" id="JAOJ01000002">
    <property type="protein sequence ID" value="EUA71586.1"/>
    <property type="molecule type" value="Genomic_DNA"/>
</dbReference>
<feature type="transmembrane region" description="Helical" evidence="7">
    <location>
        <begin position="68"/>
        <end position="87"/>
    </location>
</feature>
<name>X8DU83_9MYCO</name>
<dbReference type="PANTHER" id="PTHR43045">
    <property type="entry name" value="SHIKIMATE TRANSPORTER"/>
    <property type="match status" value="1"/>
</dbReference>
<evidence type="ECO:0000256" key="3">
    <source>
        <dbReference type="ARBA" id="ARBA00022475"/>
    </source>
</evidence>
<comment type="caution">
    <text evidence="8">The sequence shown here is derived from an EMBL/GenBank/DDBJ whole genome shotgun (WGS) entry which is preliminary data.</text>
</comment>
<proteinExistence type="predicted"/>
<comment type="subcellular location">
    <subcellularLocation>
        <location evidence="1">Cell membrane</location>
        <topology evidence="1">Multi-pass membrane protein</topology>
    </subcellularLocation>
</comment>
<dbReference type="PATRIC" id="fig|1299321.3.peg.2383"/>
<evidence type="ECO:0000256" key="5">
    <source>
        <dbReference type="ARBA" id="ARBA00022989"/>
    </source>
</evidence>
<evidence type="ECO:0000313" key="8">
    <source>
        <dbReference type="EMBL" id="EUA71586.1"/>
    </source>
</evidence>
<keyword evidence="5 7" id="KW-1133">Transmembrane helix</keyword>
<keyword evidence="6 7" id="KW-0472">Membrane</keyword>
<dbReference type="GO" id="GO:0022857">
    <property type="term" value="F:transmembrane transporter activity"/>
    <property type="evidence" value="ECO:0007669"/>
    <property type="project" value="InterPro"/>
</dbReference>
<dbReference type="SUPFAM" id="SSF103473">
    <property type="entry name" value="MFS general substrate transporter"/>
    <property type="match status" value="1"/>
</dbReference>
<evidence type="ECO:0000256" key="1">
    <source>
        <dbReference type="ARBA" id="ARBA00004651"/>
    </source>
</evidence>
<accession>X8DU83</accession>
<dbReference type="Proteomes" id="UP000023351">
    <property type="component" value="Unassembled WGS sequence"/>
</dbReference>
<keyword evidence="3" id="KW-1003">Cell membrane</keyword>
<dbReference type="PANTHER" id="PTHR43045:SF1">
    <property type="entry name" value="SHIKIMATE TRANSPORTER"/>
    <property type="match status" value="1"/>
</dbReference>
<dbReference type="Pfam" id="PF00083">
    <property type="entry name" value="Sugar_tr"/>
    <property type="match status" value="1"/>
</dbReference>
<keyword evidence="4 7" id="KW-0812">Transmembrane</keyword>
<evidence type="ECO:0000256" key="4">
    <source>
        <dbReference type="ARBA" id="ARBA00022692"/>
    </source>
</evidence>
<feature type="transmembrane region" description="Helical" evidence="7">
    <location>
        <begin position="37"/>
        <end position="56"/>
    </location>
</feature>
<dbReference type="AlphaFoldDB" id="X8DU83"/>
<evidence type="ECO:0000256" key="2">
    <source>
        <dbReference type="ARBA" id="ARBA00022448"/>
    </source>
</evidence>
<dbReference type="InterPro" id="IPR005828">
    <property type="entry name" value="MFS_sugar_transport-like"/>
</dbReference>
<keyword evidence="2" id="KW-0813">Transport</keyword>